<protein>
    <submittedName>
        <fullName evidence="2">Uncharacterized protein</fullName>
    </submittedName>
</protein>
<proteinExistence type="predicted"/>
<evidence type="ECO:0000313" key="3">
    <source>
        <dbReference type="Proteomes" id="UP001597182"/>
    </source>
</evidence>
<feature type="compositionally biased region" description="Low complexity" evidence="1">
    <location>
        <begin position="29"/>
        <end position="43"/>
    </location>
</feature>
<keyword evidence="3" id="KW-1185">Reference proteome</keyword>
<reference evidence="3" key="1">
    <citation type="journal article" date="2019" name="Int. J. Syst. Evol. Microbiol.">
        <title>The Global Catalogue of Microorganisms (GCM) 10K type strain sequencing project: providing services to taxonomists for standard genome sequencing and annotation.</title>
        <authorList>
            <consortium name="The Broad Institute Genomics Platform"/>
            <consortium name="The Broad Institute Genome Sequencing Center for Infectious Disease"/>
            <person name="Wu L."/>
            <person name="Ma J."/>
        </authorList>
    </citation>
    <scope>NUCLEOTIDE SEQUENCE [LARGE SCALE GENOMIC DNA]</scope>
    <source>
        <strain evidence="3">CCUG 49018</strain>
    </source>
</reference>
<gene>
    <name evidence="2" type="ORF">ACFQ34_28920</name>
</gene>
<comment type="caution">
    <text evidence="2">The sequence shown here is derived from an EMBL/GenBank/DDBJ whole genome shotgun (WGS) entry which is preliminary data.</text>
</comment>
<feature type="compositionally biased region" description="Low complexity" evidence="1">
    <location>
        <begin position="1"/>
        <end position="20"/>
    </location>
</feature>
<organism evidence="2 3">
    <name type="scientific">Pseudonocardia benzenivorans</name>
    <dbReference type="NCBI Taxonomy" id="228005"/>
    <lineage>
        <taxon>Bacteria</taxon>
        <taxon>Bacillati</taxon>
        <taxon>Actinomycetota</taxon>
        <taxon>Actinomycetes</taxon>
        <taxon>Pseudonocardiales</taxon>
        <taxon>Pseudonocardiaceae</taxon>
        <taxon>Pseudonocardia</taxon>
    </lineage>
</organism>
<evidence type="ECO:0000256" key="1">
    <source>
        <dbReference type="SAM" id="MobiDB-lite"/>
    </source>
</evidence>
<feature type="non-terminal residue" evidence="2">
    <location>
        <position position="75"/>
    </location>
</feature>
<feature type="region of interest" description="Disordered" evidence="1">
    <location>
        <begin position="1"/>
        <end position="75"/>
    </location>
</feature>
<sequence>MTAATAATVTSRTPVTTPSAKYPVPSARATSGVRATSGAAAATPTPPVPVLPRPRVAPDADAAAPPTPDGAVGPA</sequence>
<dbReference type="Proteomes" id="UP001597182">
    <property type="component" value="Unassembled WGS sequence"/>
</dbReference>
<accession>A0ABW3VPZ0</accession>
<name>A0ABW3VPZ0_9PSEU</name>
<dbReference type="RefSeq" id="WP_379653249.1">
    <property type="nucleotide sequence ID" value="NZ_JBHTMB010000283.1"/>
</dbReference>
<feature type="compositionally biased region" description="Low complexity" evidence="1">
    <location>
        <begin position="53"/>
        <end position="75"/>
    </location>
</feature>
<evidence type="ECO:0000313" key="2">
    <source>
        <dbReference type="EMBL" id="MFD1237327.1"/>
    </source>
</evidence>
<dbReference type="EMBL" id="JBHTMB010000283">
    <property type="protein sequence ID" value="MFD1237327.1"/>
    <property type="molecule type" value="Genomic_DNA"/>
</dbReference>